<comment type="caution">
    <text evidence="1">The sequence shown here is derived from an EMBL/GenBank/DDBJ whole genome shotgun (WGS) entry which is preliminary data.</text>
</comment>
<protein>
    <submittedName>
        <fullName evidence="1">Uncharacterized protein</fullName>
    </submittedName>
</protein>
<proteinExistence type="predicted"/>
<dbReference type="EMBL" id="FXUO01000004">
    <property type="protein sequence ID" value="SMP92428.1"/>
    <property type="molecule type" value="Genomic_DNA"/>
</dbReference>
<dbReference type="Proteomes" id="UP001158050">
    <property type="component" value="Unassembled WGS sequence"/>
</dbReference>
<sequence>MAETIFAGKEVEEFSLSNGLRTATDFLTIFPGFAKDLLVRDCPCDAGNGNCNQEKIYYLR</sequence>
<evidence type="ECO:0000313" key="1">
    <source>
        <dbReference type="EMBL" id="SMP92428.1"/>
    </source>
</evidence>
<name>A0ABY1R461_9FLAO</name>
<organism evidence="1 2">
    <name type="scientific">Epilithonimonas pallida</name>
    <dbReference type="NCBI Taxonomy" id="373671"/>
    <lineage>
        <taxon>Bacteria</taxon>
        <taxon>Pseudomonadati</taxon>
        <taxon>Bacteroidota</taxon>
        <taxon>Flavobacteriia</taxon>
        <taxon>Flavobacteriales</taxon>
        <taxon>Weeksellaceae</taxon>
        <taxon>Chryseobacterium group</taxon>
        <taxon>Epilithonimonas</taxon>
    </lineage>
</organism>
<gene>
    <name evidence="1" type="ORF">SAMN05421679_10455</name>
</gene>
<keyword evidence="2" id="KW-1185">Reference proteome</keyword>
<accession>A0ABY1R461</accession>
<evidence type="ECO:0000313" key="2">
    <source>
        <dbReference type="Proteomes" id="UP001158050"/>
    </source>
</evidence>
<reference evidence="1 2" key="1">
    <citation type="submission" date="2017-05" db="EMBL/GenBank/DDBJ databases">
        <authorList>
            <person name="Varghese N."/>
            <person name="Submissions S."/>
        </authorList>
    </citation>
    <scope>NUCLEOTIDE SEQUENCE [LARGE SCALE GENOMIC DNA]</scope>
    <source>
        <strain evidence="1 2">DSM 18015</strain>
    </source>
</reference>